<dbReference type="AlphaFoldDB" id="A0A7X2N2K1"/>
<proteinExistence type="inferred from homology"/>
<evidence type="ECO:0000256" key="2">
    <source>
        <dbReference type="ARBA" id="ARBA00009399"/>
    </source>
</evidence>
<comment type="similarity">
    <text evidence="2">Belongs to the GtrA family.</text>
</comment>
<evidence type="ECO:0000256" key="3">
    <source>
        <dbReference type="ARBA" id="ARBA00022692"/>
    </source>
</evidence>
<dbReference type="InterPro" id="IPR051401">
    <property type="entry name" value="GtrA_CellWall_Glycosyl"/>
</dbReference>
<dbReference type="Pfam" id="PF04138">
    <property type="entry name" value="GtrA_DPMS_TM"/>
    <property type="match status" value="1"/>
</dbReference>
<organism evidence="8 9">
    <name type="scientific">Floccifex porci</name>
    <dbReference type="NCBI Taxonomy" id="2606629"/>
    <lineage>
        <taxon>Bacteria</taxon>
        <taxon>Bacillati</taxon>
        <taxon>Bacillota</taxon>
        <taxon>Erysipelotrichia</taxon>
        <taxon>Erysipelotrichales</taxon>
        <taxon>Erysipelotrichaceae</taxon>
        <taxon>Floccifex</taxon>
    </lineage>
</organism>
<keyword evidence="3 6" id="KW-0812">Transmembrane</keyword>
<evidence type="ECO:0000313" key="9">
    <source>
        <dbReference type="Proteomes" id="UP000470082"/>
    </source>
</evidence>
<sequence>MKRLVQQMVRFGIVGIVSFLLDFILMIVLKEGAHMNIFIATTLSYTISVIFNYKVSTIFVFSVDPSKGKNQIFITFLILSFIALILNEVLMMGFVGILLINYAIAKILATMNVTVFNFITRKLFIEARNRVIY</sequence>
<dbReference type="Proteomes" id="UP000470082">
    <property type="component" value="Unassembled WGS sequence"/>
</dbReference>
<keyword evidence="9" id="KW-1185">Reference proteome</keyword>
<keyword evidence="4 6" id="KW-1133">Transmembrane helix</keyword>
<evidence type="ECO:0000256" key="5">
    <source>
        <dbReference type="ARBA" id="ARBA00023136"/>
    </source>
</evidence>
<feature type="transmembrane region" description="Helical" evidence="6">
    <location>
        <begin position="12"/>
        <end position="29"/>
    </location>
</feature>
<keyword evidence="5 6" id="KW-0472">Membrane</keyword>
<reference evidence="8 9" key="1">
    <citation type="submission" date="2019-08" db="EMBL/GenBank/DDBJ databases">
        <title>In-depth cultivation of the pig gut microbiome towards novel bacterial diversity and tailored functional studies.</title>
        <authorList>
            <person name="Wylensek D."/>
            <person name="Hitch T.C.A."/>
            <person name="Clavel T."/>
        </authorList>
    </citation>
    <scope>NUCLEOTIDE SEQUENCE [LARGE SCALE GENOMIC DNA]</scope>
    <source>
        <strain evidence="8 9">LKV-178-WT-2G</strain>
    </source>
</reference>
<dbReference type="PANTHER" id="PTHR38459:SF1">
    <property type="entry name" value="PROPHAGE BACTOPRENOL-LINKED GLUCOSE TRANSLOCASE HOMOLOG"/>
    <property type="match status" value="1"/>
</dbReference>
<dbReference type="RefSeq" id="WP_154459794.1">
    <property type="nucleotide sequence ID" value="NZ_JAQYTQ010000039.1"/>
</dbReference>
<feature type="transmembrane region" description="Helical" evidence="6">
    <location>
        <begin position="100"/>
        <end position="120"/>
    </location>
</feature>
<protein>
    <submittedName>
        <fullName evidence="8">GtrA family protein</fullName>
    </submittedName>
</protein>
<dbReference type="InterPro" id="IPR007267">
    <property type="entry name" value="GtrA_DPMS_TM"/>
</dbReference>
<name>A0A7X2N2K1_9FIRM</name>
<dbReference type="PANTHER" id="PTHR38459">
    <property type="entry name" value="PROPHAGE BACTOPRENOL-LINKED GLUCOSE TRANSLOCASE HOMOLOG"/>
    <property type="match status" value="1"/>
</dbReference>
<comment type="subcellular location">
    <subcellularLocation>
        <location evidence="1">Membrane</location>
        <topology evidence="1">Multi-pass membrane protein</topology>
    </subcellularLocation>
</comment>
<gene>
    <name evidence="8" type="ORF">FYJ50_04220</name>
</gene>
<dbReference type="EMBL" id="VUMM01000005">
    <property type="protein sequence ID" value="MSS01315.1"/>
    <property type="molecule type" value="Genomic_DNA"/>
</dbReference>
<comment type="caution">
    <text evidence="8">The sequence shown here is derived from an EMBL/GenBank/DDBJ whole genome shotgun (WGS) entry which is preliminary data.</text>
</comment>
<evidence type="ECO:0000313" key="8">
    <source>
        <dbReference type="EMBL" id="MSS01315.1"/>
    </source>
</evidence>
<evidence type="ECO:0000259" key="7">
    <source>
        <dbReference type="Pfam" id="PF04138"/>
    </source>
</evidence>
<accession>A0A7X2N2K1</accession>
<feature type="domain" description="GtrA/DPMS transmembrane" evidence="7">
    <location>
        <begin position="10"/>
        <end position="125"/>
    </location>
</feature>
<feature type="transmembrane region" description="Helical" evidence="6">
    <location>
        <begin position="35"/>
        <end position="53"/>
    </location>
</feature>
<evidence type="ECO:0000256" key="1">
    <source>
        <dbReference type="ARBA" id="ARBA00004141"/>
    </source>
</evidence>
<evidence type="ECO:0000256" key="4">
    <source>
        <dbReference type="ARBA" id="ARBA00022989"/>
    </source>
</evidence>
<evidence type="ECO:0000256" key="6">
    <source>
        <dbReference type="SAM" id="Phobius"/>
    </source>
</evidence>
<dbReference type="GO" id="GO:0005886">
    <property type="term" value="C:plasma membrane"/>
    <property type="evidence" value="ECO:0007669"/>
    <property type="project" value="TreeGrafter"/>
</dbReference>
<dbReference type="GO" id="GO:0000271">
    <property type="term" value="P:polysaccharide biosynthetic process"/>
    <property type="evidence" value="ECO:0007669"/>
    <property type="project" value="InterPro"/>
</dbReference>
<feature type="transmembrane region" description="Helical" evidence="6">
    <location>
        <begin position="73"/>
        <end position="94"/>
    </location>
</feature>